<dbReference type="AlphaFoldDB" id="A0AAE1BPJ6"/>
<dbReference type="Proteomes" id="UP001286313">
    <property type="component" value="Unassembled WGS sequence"/>
</dbReference>
<evidence type="ECO:0000313" key="1">
    <source>
        <dbReference type="EMBL" id="KAK3853907.1"/>
    </source>
</evidence>
<dbReference type="EMBL" id="JAWQEG010006777">
    <property type="protein sequence ID" value="KAK3853907.1"/>
    <property type="molecule type" value="Genomic_DNA"/>
</dbReference>
<evidence type="ECO:0000313" key="2">
    <source>
        <dbReference type="Proteomes" id="UP001286313"/>
    </source>
</evidence>
<name>A0AAE1BPJ6_PETCI</name>
<gene>
    <name evidence="1" type="ORF">Pcinc_039575</name>
</gene>
<sequence length="103" mass="11684">MTEWHGRGRVDGRMFGTDGRVAKSEGLEGREVMCRSRWWRAGEVRVRADPSFSPPCTLEHLLPVQVFRPRAHTSPDTRHTSHHSEIHVTTILLDSLLGIVFLG</sequence>
<protein>
    <submittedName>
        <fullName evidence="1">Uncharacterized protein</fullName>
    </submittedName>
</protein>
<accession>A0AAE1BPJ6</accession>
<proteinExistence type="predicted"/>
<comment type="caution">
    <text evidence="1">The sequence shown here is derived from an EMBL/GenBank/DDBJ whole genome shotgun (WGS) entry which is preliminary data.</text>
</comment>
<reference evidence="1" key="1">
    <citation type="submission" date="2023-10" db="EMBL/GenBank/DDBJ databases">
        <title>Genome assemblies of two species of porcelain crab, Petrolisthes cinctipes and Petrolisthes manimaculis (Anomura: Porcellanidae).</title>
        <authorList>
            <person name="Angst P."/>
        </authorList>
    </citation>
    <scope>NUCLEOTIDE SEQUENCE</scope>
    <source>
        <strain evidence="1">PB745_01</strain>
        <tissue evidence="1">Gill</tissue>
    </source>
</reference>
<keyword evidence="2" id="KW-1185">Reference proteome</keyword>
<organism evidence="1 2">
    <name type="scientific">Petrolisthes cinctipes</name>
    <name type="common">Flat porcelain crab</name>
    <dbReference type="NCBI Taxonomy" id="88211"/>
    <lineage>
        <taxon>Eukaryota</taxon>
        <taxon>Metazoa</taxon>
        <taxon>Ecdysozoa</taxon>
        <taxon>Arthropoda</taxon>
        <taxon>Crustacea</taxon>
        <taxon>Multicrustacea</taxon>
        <taxon>Malacostraca</taxon>
        <taxon>Eumalacostraca</taxon>
        <taxon>Eucarida</taxon>
        <taxon>Decapoda</taxon>
        <taxon>Pleocyemata</taxon>
        <taxon>Anomura</taxon>
        <taxon>Galatheoidea</taxon>
        <taxon>Porcellanidae</taxon>
        <taxon>Petrolisthes</taxon>
    </lineage>
</organism>